<dbReference type="EMBL" id="CP002623">
    <property type="protein sequence ID" value="AEI92125.1"/>
    <property type="molecule type" value="Genomic_DNA"/>
</dbReference>
<feature type="signal peptide" evidence="1">
    <location>
        <begin position="1"/>
        <end position="22"/>
    </location>
</feature>
<dbReference type="STRING" id="391595.RLO149_c000930"/>
<dbReference type="RefSeq" id="WP_013960069.1">
    <property type="nucleotide sequence ID" value="NC_015730.1"/>
</dbReference>
<dbReference type="Proteomes" id="UP000001353">
    <property type="component" value="Chromosome"/>
</dbReference>
<dbReference type="OrthoDB" id="8893883at2"/>
<feature type="chain" id="PRO_5003373045" description="DUF2145 domain-containing protein" evidence="1">
    <location>
        <begin position="23"/>
        <end position="266"/>
    </location>
</feature>
<evidence type="ECO:0000313" key="2">
    <source>
        <dbReference type="EMBL" id="AEI92125.1"/>
    </source>
</evidence>
<gene>
    <name evidence="2" type="ordered locus">RLO149_c000930</name>
</gene>
<evidence type="ECO:0000256" key="1">
    <source>
        <dbReference type="SAM" id="SignalP"/>
    </source>
</evidence>
<protein>
    <recommendedName>
        <fullName evidence="4">DUF2145 domain-containing protein</fullName>
    </recommendedName>
</protein>
<dbReference type="AlphaFoldDB" id="F7ZE06"/>
<organism evidence="2 3">
    <name type="scientific">Roseobacter litoralis (strain ATCC 49566 / DSM 6996 / JCM 21268 / NBRC 15278 / OCh 149)</name>
    <dbReference type="NCBI Taxonomy" id="391595"/>
    <lineage>
        <taxon>Bacteria</taxon>
        <taxon>Pseudomonadati</taxon>
        <taxon>Pseudomonadota</taxon>
        <taxon>Alphaproteobacteria</taxon>
        <taxon>Rhodobacterales</taxon>
        <taxon>Roseobacteraceae</taxon>
        <taxon>Roseobacter</taxon>
    </lineage>
</organism>
<keyword evidence="3" id="KW-1185">Reference proteome</keyword>
<reference evidence="2 3" key="1">
    <citation type="journal article" date="2011" name="BMC Genomics">
        <title>Comparative genome analysis and genome-guided physiological analysis of Roseobacter litoralis.</title>
        <authorList>
            <person name="Kalhoefer D."/>
            <person name="Thole S."/>
            <person name="Voget S."/>
            <person name="Lehmann R."/>
            <person name="Liesegang H."/>
            <person name="Wollher A."/>
            <person name="Daniel R."/>
            <person name="Simon M."/>
            <person name="Brinkhoff T."/>
        </authorList>
    </citation>
    <scope>NUCLEOTIDE SEQUENCE [LARGE SCALE GENOMIC DNA]</scope>
    <source>
        <strain evidence="3">ATCC 49566 / DSM 6996 / JCM 21268 / NBRC 15278 / OCh 149</strain>
    </source>
</reference>
<sequence>MKRIFTAIAVVLATLLPSLSWAGSAETGTPHLPREDVARYAKQLELDLAQRGANIAIVGRIGRDPDTLPAGIDYTHIAYWVYSQITKADGTKTKGYRVYNLYQTADDPTISTLVQDSPAEFFAGVYQLDAGVIVPDPRLQKKLLSVISSPTYASLHNSDYSVLANPRTPQFQNCTEHTLDVLMASLYDTSDQDQIKANIAAHFEPQPIKISGFKRLLAPAKSATLTTADHASQIGTATFGSIARFMVTHDLSDQVYRFTPNGAERF</sequence>
<dbReference type="HOGENOM" id="CLU_1041573_0_0_5"/>
<dbReference type="Pfam" id="PF09916">
    <property type="entry name" value="DUF2145"/>
    <property type="match status" value="1"/>
</dbReference>
<keyword evidence="1" id="KW-0732">Signal</keyword>
<name>F7ZE06_ROSLO</name>
<dbReference type="eggNOG" id="COG4727">
    <property type="taxonomic scope" value="Bacteria"/>
</dbReference>
<evidence type="ECO:0000313" key="3">
    <source>
        <dbReference type="Proteomes" id="UP000001353"/>
    </source>
</evidence>
<proteinExistence type="predicted"/>
<dbReference type="InterPro" id="IPR014547">
    <property type="entry name" value="UCP028477"/>
</dbReference>
<evidence type="ECO:0008006" key="4">
    <source>
        <dbReference type="Google" id="ProtNLM"/>
    </source>
</evidence>
<dbReference type="KEGG" id="rli:RLO149_c000930"/>
<accession>F7ZE06</accession>